<dbReference type="InterPro" id="IPR004143">
    <property type="entry name" value="BPL_LPL_catalytic"/>
</dbReference>
<keyword evidence="3" id="KW-0067">ATP-binding</keyword>
<dbReference type="InterPro" id="IPR003142">
    <property type="entry name" value="BPL_C"/>
</dbReference>
<evidence type="ECO:0000256" key="5">
    <source>
        <dbReference type="ARBA" id="ARBA00024227"/>
    </source>
</evidence>
<dbReference type="GO" id="GO:0004077">
    <property type="term" value="F:biotin--[biotin carboxyl-carrier protein] ligase activity"/>
    <property type="evidence" value="ECO:0007669"/>
    <property type="project" value="UniProtKB-EC"/>
</dbReference>
<accession>A0ABY3T2Z7</accession>
<name>A0ABY3T2Z7_9GAMM</name>
<evidence type="ECO:0000256" key="3">
    <source>
        <dbReference type="ARBA" id="ARBA00022840"/>
    </source>
</evidence>
<dbReference type="CDD" id="cd16442">
    <property type="entry name" value="BPL"/>
    <property type="match status" value="1"/>
</dbReference>
<evidence type="ECO:0000313" key="9">
    <source>
        <dbReference type="Proteomes" id="UP001054801"/>
    </source>
</evidence>
<evidence type="ECO:0000256" key="6">
    <source>
        <dbReference type="ARBA" id="ARBA00047846"/>
    </source>
</evidence>
<dbReference type="RefSeq" id="WP_236501562.1">
    <property type="nucleotide sequence ID" value="NZ_CP091244.1"/>
</dbReference>
<dbReference type="Pfam" id="PF03099">
    <property type="entry name" value="BPL_LplA_LipB"/>
    <property type="match status" value="1"/>
</dbReference>
<keyword evidence="4" id="KW-0092">Biotin</keyword>
<gene>
    <name evidence="8" type="ORF">L2Y54_09260</name>
</gene>
<dbReference type="SUPFAM" id="SSF55681">
    <property type="entry name" value="Class II aaRS and biotin synthetases"/>
    <property type="match status" value="1"/>
</dbReference>
<dbReference type="Gene3D" id="3.30.930.10">
    <property type="entry name" value="Bira Bifunctional Protein, Domain 2"/>
    <property type="match status" value="1"/>
</dbReference>
<evidence type="ECO:0000256" key="1">
    <source>
        <dbReference type="ARBA" id="ARBA00022598"/>
    </source>
</evidence>
<evidence type="ECO:0000256" key="2">
    <source>
        <dbReference type="ARBA" id="ARBA00022741"/>
    </source>
</evidence>
<evidence type="ECO:0000313" key="8">
    <source>
        <dbReference type="EMBL" id="UJS26207.1"/>
    </source>
</evidence>
<dbReference type="EC" id="6.3.4.15" evidence="5"/>
<protein>
    <recommendedName>
        <fullName evidence="5">biotin--[biotin carboxyl-carrier protein] ligase</fullName>
        <ecNumber evidence="5">6.3.4.15</ecNumber>
    </recommendedName>
</protein>
<dbReference type="PANTHER" id="PTHR12835">
    <property type="entry name" value="BIOTIN PROTEIN LIGASE"/>
    <property type="match status" value="1"/>
</dbReference>
<dbReference type="NCBIfam" id="TIGR00121">
    <property type="entry name" value="birA_ligase"/>
    <property type="match status" value="1"/>
</dbReference>
<evidence type="ECO:0000259" key="7">
    <source>
        <dbReference type="PROSITE" id="PS51733"/>
    </source>
</evidence>
<feature type="domain" description="BPL/LPL catalytic" evidence="7">
    <location>
        <begin position="26"/>
        <end position="210"/>
    </location>
</feature>
<organism evidence="8 9">
    <name type="scientific">Thiothrix winogradskyi</name>
    <dbReference type="NCBI Taxonomy" id="96472"/>
    <lineage>
        <taxon>Bacteria</taxon>
        <taxon>Pseudomonadati</taxon>
        <taxon>Pseudomonadota</taxon>
        <taxon>Gammaproteobacteria</taxon>
        <taxon>Thiotrichales</taxon>
        <taxon>Thiotrichaceae</taxon>
        <taxon>Thiothrix</taxon>
    </lineage>
</organism>
<proteinExistence type="predicted"/>
<evidence type="ECO:0000256" key="4">
    <source>
        <dbReference type="ARBA" id="ARBA00023267"/>
    </source>
</evidence>
<sequence length="277" mass="30789">MSLTESFELFEPFEPLDPFEPLRASEIRRRLSTGVLWSMEEIHVFPELESTNAWALQHGVCGDVCIADQQSAGRGRRGREWQSPAGMNVYLSVRWCFKPVPEHLPLLSLVTGLAVAEALEDCAIHGHGLKWPNDVYYDGKKLGGILLEAVGSLKDVVIGIGLNVNMLPESGAAIDQPWTSLQQIRGEPVERHALMVAILQRLIPRLKAFPRLDITQFQQDWQRRDLLQGREVLVQSGTETLQGLASGVDNRGQLKITLYDGSIKNLSSADVSVRLGM</sequence>
<dbReference type="Pfam" id="PF02237">
    <property type="entry name" value="BPL_C"/>
    <property type="match status" value="1"/>
</dbReference>
<dbReference type="InterPro" id="IPR045864">
    <property type="entry name" value="aa-tRNA-synth_II/BPL/LPL"/>
</dbReference>
<dbReference type="PROSITE" id="PS51733">
    <property type="entry name" value="BPL_LPL_CATALYTIC"/>
    <property type="match status" value="1"/>
</dbReference>
<dbReference type="Proteomes" id="UP001054801">
    <property type="component" value="Chromosome"/>
</dbReference>
<keyword evidence="2" id="KW-0547">Nucleotide-binding</keyword>
<dbReference type="Gene3D" id="2.30.30.100">
    <property type="match status" value="1"/>
</dbReference>
<keyword evidence="1 8" id="KW-0436">Ligase</keyword>
<dbReference type="PANTHER" id="PTHR12835:SF5">
    <property type="entry name" value="BIOTIN--PROTEIN LIGASE"/>
    <property type="match status" value="1"/>
</dbReference>
<dbReference type="InterPro" id="IPR004408">
    <property type="entry name" value="Biotin_CoA_COase_ligase"/>
</dbReference>
<dbReference type="SUPFAM" id="SSF50037">
    <property type="entry name" value="C-terminal domain of transcriptional repressors"/>
    <property type="match status" value="1"/>
</dbReference>
<comment type="catalytic activity">
    <reaction evidence="6">
        <text>biotin + L-lysyl-[protein] + ATP = N(6)-biotinyl-L-lysyl-[protein] + AMP + diphosphate + H(+)</text>
        <dbReference type="Rhea" id="RHEA:11756"/>
        <dbReference type="Rhea" id="RHEA-COMP:9752"/>
        <dbReference type="Rhea" id="RHEA-COMP:10505"/>
        <dbReference type="ChEBI" id="CHEBI:15378"/>
        <dbReference type="ChEBI" id="CHEBI:29969"/>
        <dbReference type="ChEBI" id="CHEBI:30616"/>
        <dbReference type="ChEBI" id="CHEBI:33019"/>
        <dbReference type="ChEBI" id="CHEBI:57586"/>
        <dbReference type="ChEBI" id="CHEBI:83144"/>
        <dbReference type="ChEBI" id="CHEBI:456215"/>
        <dbReference type="EC" id="6.3.4.15"/>
    </reaction>
</comment>
<dbReference type="InterPro" id="IPR008988">
    <property type="entry name" value="Transcriptional_repressor_C"/>
</dbReference>
<reference evidence="8" key="1">
    <citation type="journal article" date="2022" name="Microorganisms">
        <title>Two New Species of Filamentous Sulfur Bacteria of the Genus Thiothrix, Thiothrix winogradskyi sp. nov. and 'Candidatus Thiothrix sulfatifontis' sp. nov.</title>
        <authorList>
            <person name="Ravin N.V."/>
            <person name="Rossetti S."/>
            <person name="Beletsky A.V."/>
            <person name="Kadnikov V.V."/>
            <person name="Rudenko T.S."/>
            <person name="Smolyakov D.D."/>
            <person name="Moskvitina M.I."/>
            <person name="Gureeva M.V."/>
            <person name="Mardanov A.V."/>
            <person name="Grabovich M.Y."/>
        </authorList>
    </citation>
    <scope>NUCLEOTIDE SEQUENCE</scope>
    <source>
        <strain evidence="8">CT3</strain>
    </source>
</reference>
<dbReference type="EMBL" id="CP091244">
    <property type="protein sequence ID" value="UJS26207.1"/>
    <property type="molecule type" value="Genomic_DNA"/>
</dbReference>
<keyword evidence="9" id="KW-1185">Reference proteome</keyword>